<name>A0A803NAY2_CHEQI</name>
<dbReference type="Gramene" id="AUR62043181-RA">
    <property type="protein sequence ID" value="AUR62043181-RA:cds"/>
    <property type="gene ID" value="AUR62043181"/>
</dbReference>
<organism evidence="1 2">
    <name type="scientific">Chenopodium quinoa</name>
    <name type="common">Quinoa</name>
    <dbReference type="NCBI Taxonomy" id="63459"/>
    <lineage>
        <taxon>Eukaryota</taxon>
        <taxon>Viridiplantae</taxon>
        <taxon>Streptophyta</taxon>
        <taxon>Embryophyta</taxon>
        <taxon>Tracheophyta</taxon>
        <taxon>Spermatophyta</taxon>
        <taxon>Magnoliopsida</taxon>
        <taxon>eudicotyledons</taxon>
        <taxon>Gunneridae</taxon>
        <taxon>Pentapetalae</taxon>
        <taxon>Caryophyllales</taxon>
        <taxon>Chenopodiaceae</taxon>
        <taxon>Chenopodioideae</taxon>
        <taxon>Atripliceae</taxon>
        <taxon>Chenopodium</taxon>
    </lineage>
</organism>
<evidence type="ECO:0000313" key="2">
    <source>
        <dbReference type="Proteomes" id="UP000596660"/>
    </source>
</evidence>
<dbReference type="SMR" id="A0A803NAY2"/>
<reference evidence="1" key="1">
    <citation type="journal article" date="2017" name="Nature">
        <title>The genome of Chenopodium quinoa.</title>
        <authorList>
            <person name="Jarvis D.E."/>
            <person name="Ho Y.S."/>
            <person name="Lightfoot D.J."/>
            <person name="Schmoeckel S.M."/>
            <person name="Li B."/>
            <person name="Borm T.J.A."/>
            <person name="Ohyanagi H."/>
            <person name="Mineta K."/>
            <person name="Michell C.T."/>
            <person name="Saber N."/>
            <person name="Kharbatia N.M."/>
            <person name="Rupper R.R."/>
            <person name="Sharp A.R."/>
            <person name="Dally N."/>
            <person name="Boughton B.A."/>
            <person name="Woo Y.H."/>
            <person name="Gao G."/>
            <person name="Schijlen E.G.W.M."/>
            <person name="Guo X."/>
            <person name="Momin A.A."/>
            <person name="Negrao S."/>
            <person name="Al-Babili S."/>
            <person name="Gehring C."/>
            <person name="Roessner U."/>
            <person name="Jung C."/>
            <person name="Murphy K."/>
            <person name="Arold S.T."/>
            <person name="Gojobori T."/>
            <person name="van der Linden C.G."/>
            <person name="van Loo E.N."/>
            <person name="Jellen E.N."/>
            <person name="Maughan P.J."/>
            <person name="Tester M."/>
        </authorList>
    </citation>
    <scope>NUCLEOTIDE SEQUENCE [LARGE SCALE GENOMIC DNA]</scope>
    <source>
        <strain evidence="1">cv. PI 614886</strain>
    </source>
</reference>
<gene>
    <name evidence="1" type="primary">LOC110684731</name>
</gene>
<dbReference type="InterPro" id="IPR012871">
    <property type="entry name" value="DUF1668_ORYSA"/>
</dbReference>
<evidence type="ECO:0000313" key="1">
    <source>
        <dbReference type="EnsemblPlants" id="AUR62043181-RA:cds"/>
    </source>
</evidence>
<dbReference type="GeneID" id="110684731"/>
<keyword evidence="2" id="KW-1185">Reference proteome</keyword>
<protein>
    <submittedName>
        <fullName evidence="1">Uncharacterized protein</fullName>
    </submittedName>
</protein>
<proteinExistence type="predicted"/>
<dbReference type="KEGG" id="cqi:110684731"/>
<dbReference type="AlphaFoldDB" id="A0A803NAY2"/>
<dbReference type="Proteomes" id="UP000596660">
    <property type="component" value="Unplaced"/>
</dbReference>
<dbReference type="SUPFAM" id="SSF117281">
    <property type="entry name" value="Kelch motif"/>
    <property type="match status" value="1"/>
</dbReference>
<dbReference type="EnsemblPlants" id="AUR62043181-RA">
    <property type="protein sequence ID" value="AUR62043181-RA:cds"/>
    <property type="gene ID" value="AUR62043181"/>
</dbReference>
<sequence length="433" mass="48575">METEMESHKRRRTVEGEIEEERFLFLGSEFNLFCIDLKKTEEKYGGKCSELSYDPPLVEVAWSTNIHATSNVLPLGMASTRFNFKTASSPSSRVLLPCSTTSDSNLLLIGGELQDPSAPYCSTHASREVYKLIPEVSGPNGDIKDIRIELADATIPRMKSGKACPIVEEIGGNLYVLHSRFVHRGFYAQSEIPFEVFDSKIGEWRTLPVPPFFAAGLGIVIYAHAVFGHCFAIETSKECFCFDTIKEEWYCSDNMTSHLINILPMTIPLGLPCFGLDEHGRQLYVGISLLIEPCAYLATPDGTIYARQSLYHVIFKDILPYPYPPMLRNVLIPLKSVQENVIRMCACSIVSHNACSSVSHNDFPVCYVLLVSFFSAKISPSSQQLIYKMISGELTDIHDHPAYSTFLDVFVERKFFLRVPHLGHFFNGPALLL</sequence>
<dbReference type="RefSeq" id="XP_021716862.1">
    <property type="nucleotide sequence ID" value="XM_021861170.1"/>
</dbReference>
<dbReference type="InterPro" id="IPR015915">
    <property type="entry name" value="Kelch-typ_b-propeller"/>
</dbReference>
<dbReference type="Pfam" id="PF07893">
    <property type="entry name" value="DUF1668"/>
    <property type="match status" value="1"/>
</dbReference>
<reference evidence="1" key="2">
    <citation type="submission" date="2021-03" db="UniProtKB">
        <authorList>
            <consortium name="EnsemblPlants"/>
        </authorList>
    </citation>
    <scope>IDENTIFICATION</scope>
</reference>
<accession>A0A803NAY2</accession>